<sequence>MDHDAFLPDTTLVPDGPVDVWTPSRGGATTLLVSSASGMALAPRT</sequence>
<reference evidence="1" key="2">
    <citation type="journal article" date="2022" name="Syst. Appl. Microbiol.">
        <title>Physiological and genomic characterisation of Luteimonas fraxinea sp. nov., a bacterial species associated with trees tolerant to ash dieback.</title>
        <authorList>
            <person name="Ulrich K."/>
            <person name="Becker R."/>
            <person name="Behrendt U."/>
            <person name="Kube M."/>
            <person name="Schneck V."/>
            <person name="Ulrich A."/>
        </authorList>
    </citation>
    <scope>NUCLEOTIDE SEQUENCE</scope>
    <source>
        <strain evidence="1">A1P009</strain>
    </source>
</reference>
<dbReference type="EMBL" id="JAJQKU010000002">
    <property type="protein sequence ID" value="MCD9096824.1"/>
    <property type="molecule type" value="Genomic_DNA"/>
</dbReference>
<protein>
    <submittedName>
        <fullName evidence="1">Uncharacterized protein</fullName>
    </submittedName>
</protein>
<keyword evidence="2" id="KW-1185">Reference proteome</keyword>
<gene>
    <name evidence="1" type="ORF">LTT95_07690</name>
</gene>
<dbReference type="RefSeq" id="WP_232135736.1">
    <property type="nucleotide sequence ID" value="NZ_CP089507.1"/>
</dbReference>
<dbReference type="Proteomes" id="UP001430360">
    <property type="component" value="Unassembled WGS sequence"/>
</dbReference>
<accession>A0ABS8UCM8</accession>
<reference evidence="1" key="1">
    <citation type="submission" date="2021-12" db="EMBL/GenBank/DDBJ databases">
        <authorList>
            <person name="Ulrich A."/>
        </authorList>
    </citation>
    <scope>NUCLEOTIDE SEQUENCE</scope>
    <source>
        <strain evidence="1">A1P009</strain>
    </source>
</reference>
<name>A0ABS8UCM8_9GAMM</name>
<proteinExistence type="predicted"/>
<evidence type="ECO:0000313" key="1">
    <source>
        <dbReference type="EMBL" id="MCD9096824.1"/>
    </source>
</evidence>
<evidence type="ECO:0000313" key="2">
    <source>
        <dbReference type="Proteomes" id="UP001430360"/>
    </source>
</evidence>
<organism evidence="1 2">
    <name type="scientific">Luteimonas fraxinea</name>
    <dbReference type="NCBI Taxonomy" id="2901869"/>
    <lineage>
        <taxon>Bacteria</taxon>
        <taxon>Pseudomonadati</taxon>
        <taxon>Pseudomonadota</taxon>
        <taxon>Gammaproteobacteria</taxon>
        <taxon>Lysobacterales</taxon>
        <taxon>Lysobacteraceae</taxon>
        <taxon>Luteimonas</taxon>
    </lineage>
</organism>
<comment type="caution">
    <text evidence="1">The sequence shown here is derived from an EMBL/GenBank/DDBJ whole genome shotgun (WGS) entry which is preliminary data.</text>
</comment>